<organism evidence="1 2">
    <name type="scientific">Niastella vici</name>
    <dbReference type="NCBI Taxonomy" id="1703345"/>
    <lineage>
        <taxon>Bacteria</taxon>
        <taxon>Pseudomonadati</taxon>
        <taxon>Bacteroidota</taxon>
        <taxon>Chitinophagia</taxon>
        <taxon>Chitinophagales</taxon>
        <taxon>Chitinophagaceae</taxon>
        <taxon>Niastella</taxon>
    </lineage>
</organism>
<comment type="caution">
    <text evidence="1">The sequence shown here is derived from an EMBL/GenBank/DDBJ whole genome shotgun (WGS) entry which is preliminary data.</text>
</comment>
<dbReference type="Gene3D" id="3.30.70.80">
    <property type="entry name" value="Peptidase S8 propeptide/proteinase inhibitor I9"/>
    <property type="match status" value="1"/>
</dbReference>
<evidence type="ECO:0000313" key="2">
    <source>
        <dbReference type="Proteomes" id="UP000192796"/>
    </source>
</evidence>
<gene>
    <name evidence="1" type="ORF">A3860_11190</name>
</gene>
<protein>
    <recommendedName>
        <fullName evidence="3">ACT domain-containing protein</fullName>
    </recommendedName>
</protein>
<sequence>MTKQYLVSLAQDQGAQAVEAIKTELNNLNIKMVDELGEVNVLVVKIPDHETLQKARAIKGVAAVEEDQEMRTL</sequence>
<name>A0A1V9FFS6_9BACT</name>
<dbReference type="AlphaFoldDB" id="A0A1V9FFS6"/>
<keyword evidence="2" id="KW-1185">Reference proteome</keyword>
<accession>A0A1V9FFS6</accession>
<dbReference type="OrthoDB" id="9886295at2"/>
<dbReference type="EMBL" id="LVYD01000124">
    <property type="protein sequence ID" value="OQP57121.1"/>
    <property type="molecule type" value="Genomic_DNA"/>
</dbReference>
<evidence type="ECO:0000313" key="1">
    <source>
        <dbReference type="EMBL" id="OQP57121.1"/>
    </source>
</evidence>
<dbReference type="InterPro" id="IPR037045">
    <property type="entry name" value="S8pro/Inhibitor_I9_sf"/>
</dbReference>
<proteinExistence type="predicted"/>
<dbReference type="Proteomes" id="UP000192796">
    <property type="component" value="Unassembled WGS sequence"/>
</dbReference>
<dbReference type="RefSeq" id="WP_081156086.1">
    <property type="nucleotide sequence ID" value="NZ_LVYD01000124.1"/>
</dbReference>
<reference evidence="1 2" key="1">
    <citation type="submission" date="2016-03" db="EMBL/GenBank/DDBJ databases">
        <title>Niastella vici sp. nov., isolated from farmland soil.</title>
        <authorList>
            <person name="Chen L."/>
            <person name="Wang D."/>
            <person name="Yang S."/>
            <person name="Wang G."/>
        </authorList>
    </citation>
    <scope>NUCLEOTIDE SEQUENCE [LARGE SCALE GENOMIC DNA]</scope>
    <source>
        <strain evidence="1 2">DJ57</strain>
    </source>
</reference>
<dbReference type="SUPFAM" id="SSF54897">
    <property type="entry name" value="Protease propeptides/inhibitors"/>
    <property type="match status" value="1"/>
</dbReference>
<dbReference type="STRING" id="1703345.A3860_11190"/>
<evidence type="ECO:0008006" key="3">
    <source>
        <dbReference type="Google" id="ProtNLM"/>
    </source>
</evidence>